<evidence type="ECO:0000256" key="2">
    <source>
        <dbReference type="ARBA" id="ARBA00023002"/>
    </source>
</evidence>
<dbReference type="SUPFAM" id="SSF51735">
    <property type="entry name" value="NAD(P)-binding Rossmann-fold domains"/>
    <property type="match status" value="1"/>
</dbReference>
<dbReference type="GO" id="GO:0016491">
    <property type="term" value="F:oxidoreductase activity"/>
    <property type="evidence" value="ECO:0007669"/>
    <property type="project" value="UniProtKB-KW"/>
</dbReference>
<sequence length="328" mass="37066">MEKACVKWGVLGTANIAWEQTLPGMKKAYNCELYAIAGRNPEKVKKFQEEFGFEKAYDSYEELLDDDQVDAVYIPLPNQLHREWAEKAAKKKKHILCEKPLAVTAQDVKELVKVCKEEGVLLMEAFAYLHSDVTQEILQKVHDKVIGEPRFMESCFFTTDYTNDNIRMRKETYGGGTYDLGCYNISLILKVFGEMPSQIKALGSFMGTGVDDFSAAYFTFPSGAKASALQGMCSPQRADRYFIYGTEGTIEAPVRYNQEGDVTYYIHKDGMTETCHVSVKSNYQLETEQFGRCILDGEDPLVSNEFSVKTAEVIDRVLEEIGYMETVG</sequence>
<protein>
    <submittedName>
        <fullName evidence="5">Putative dehydrogenase</fullName>
    </submittedName>
</protein>
<dbReference type="InterPro" id="IPR000683">
    <property type="entry name" value="Gfo/Idh/MocA-like_OxRdtase_N"/>
</dbReference>
<evidence type="ECO:0000313" key="5">
    <source>
        <dbReference type="EMBL" id="PWJ23899.1"/>
    </source>
</evidence>
<evidence type="ECO:0000313" key="6">
    <source>
        <dbReference type="Proteomes" id="UP000245845"/>
    </source>
</evidence>
<keyword evidence="2" id="KW-0560">Oxidoreductase</keyword>
<dbReference type="PANTHER" id="PTHR22604">
    <property type="entry name" value="OXIDOREDUCTASES"/>
    <property type="match status" value="1"/>
</dbReference>
<dbReference type="InterPro" id="IPR050984">
    <property type="entry name" value="Gfo/Idh/MocA_domain"/>
</dbReference>
<accession>A0A2Y9BKP6</accession>
<feature type="domain" description="Gfo/Idh/MocA-like oxidoreductase N-terminal" evidence="3">
    <location>
        <begin position="7"/>
        <end position="125"/>
    </location>
</feature>
<dbReference type="Gene3D" id="3.30.360.10">
    <property type="entry name" value="Dihydrodipicolinate Reductase, domain 2"/>
    <property type="match status" value="1"/>
</dbReference>
<dbReference type="OrthoDB" id="9783105at2"/>
<dbReference type="RefSeq" id="WP_109732733.1">
    <property type="nucleotide sequence ID" value="NZ_BAAACK010000025.1"/>
</dbReference>
<dbReference type="Pfam" id="PF22725">
    <property type="entry name" value="GFO_IDH_MocA_C3"/>
    <property type="match status" value="1"/>
</dbReference>
<dbReference type="InterPro" id="IPR055170">
    <property type="entry name" value="GFO_IDH_MocA-like_dom"/>
</dbReference>
<dbReference type="InterPro" id="IPR036291">
    <property type="entry name" value="NAD(P)-bd_dom_sf"/>
</dbReference>
<name>A0A2Y9BKP6_9FIRM</name>
<dbReference type="Gene3D" id="3.40.50.720">
    <property type="entry name" value="NAD(P)-binding Rossmann-like Domain"/>
    <property type="match status" value="1"/>
</dbReference>
<comment type="caution">
    <text evidence="5">The sequence shown here is derived from an EMBL/GenBank/DDBJ whole genome shotgun (WGS) entry which is preliminary data.</text>
</comment>
<evidence type="ECO:0000259" key="4">
    <source>
        <dbReference type="Pfam" id="PF22725"/>
    </source>
</evidence>
<dbReference type="EMBL" id="QGDL01000012">
    <property type="protein sequence ID" value="PWJ23899.1"/>
    <property type="molecule type" value="Genomic_DNA"/>
</dbReference>
<reference evidence="5 6" key="1">
    <citation type="submission" date="2018-05" db="EMBL/GenBank/DDBJ databases">
        <title>The Hungate 1000. A catalogue of reference genomes from the rumen microbiome.</title>
        <authorList>
            <person name="Kelly W."/>
        </authorList>
    </citation>
    <scope>NUCLEOTIDE SEQUENCE [LARGE SCALE GENOMIC DNA]</scope>
    <source>
        <strain evidence="5 6">NLAE-zl-C242</strain>
    </source>
</reference>
<dbReference type="SUPFAM" id="SSF55347">
    <property type="entry name" value="Glyceraldehyde-3-phosphate dehydrogenase-like, C-terminal domain"/>
    <property type="match status" value="1"/>
</dbReference>
<dbReference type="GO" id="GO:0000166">
    <property type="term" value="F:nucleotide binding"/>
    <property type="evidence" value="ECO:0007669"/>
    <property type="project" value="InterPro"/>
</dbReference>
<gene>
    <name evidence="5" type="ORF">A8806_112146</name>
</gene>
<comment type="similarity">
    <text evidence="1">Belongs to the Gfo/Idh/MocA family.</text>
</comment>
<evidence type="ECO:0000259" key="3">
    <source>
        <dbReference type="Pfam" id="PF01408"/>
    </source>
</evidence>
<evidence type="ECO:0000256" key="1">
    <source>
        <dbReference type="ARBA" id="ARBA00010928"/>
    </source>
</evidence>
<dbReference type="PANTHER" id="PTHR22604:SF105">
    <property type="entry name" value="TRANS-1,2-DIHYDROBENZENE-1,2-DIOL DEHYDROGENASE"/>
    <property type="match status" value="1"/>
</dbReference>
<dbReference type="AlphaFoldDB" id="A0A2Y9BKP6"/>
<proteinExistence type="inferred from homology"/>
<feature type="domain" description="GFO/IDH/MocA-like oxidoreductase" evidence="4">
    <location>
        <begin position="135"/>
        <end position="251"/>
    </location>
</feature>
<keyword evidence="6" id="KW-1185">Reference proteome</keyword>
<dbReference type="Pfam" id="PF01408">
    <property type="entry name" value="GFO_IDH_MocA"/>
    <property type="match status" value="1"/>
</dbReference>
<dbReference type="Proteomes" id="UP000245845">
    <property type="component" value="Unassembled WGS sequence"/>
</dbReference>
<organism evidence="5 6">
    <name type="scientific">Faecalicatena orotica</name>
    <dbReference type="NCBI Taxonomy" id="1544"/>
    <lineage>
        <taxon>Bacteria</taxon>
        <taxon>Bacillati</taxon>
        <taxon>Bacillota</taxon>
        <taxon>Clostridia</taxon>
        <taxon>Lachnospirales</taxon>
        <taxon>Lachnospiraceae</taxon>
        <taxon>Faecalicatena</taxon>
    </lineage>
</organism>